<gene>
    <name evidence="2" type="ORF">ASPGLDRAFT_26402</name>
</gene>
<evidence type="ECO:0000313" key="3">
    <source>
        <dbReference type="Proteomes" id="UP000184300"/>
    </source>
</evidence>
<sequence>MDVIWEPDEVLPPIVAVLILIYLKRWSIDPLFAIERFLEYCGFRRLVKSLRTINKACTPEDEQKKQMNLIKSCVENKGELDEIIQHELRLLDEKDSWENQKERDGSLNPEIKDSSRIVTEQLKQINPQLRKNGQRFADLQSKWVDGSWTLEFRSTPASYGLKNETKESKSTEDEAKEKHKAKEEKNTDEPKDQEAKLEG</sequence>
<accession>A0A1L9VHU1</accession>
<feature type="region of interest" description="Disordered" evidence="1">
    <location>
        <begin position="154"/>
        <end position="199"/>
    </location>
</feature>
<dbReference type="RefSeq" id="XP_022400196.1">
    <property type="nucleotide sequence ID" value="XM_022543556.1"/>
</dbReference>
<dbReference type="VEuPathDB" id="FungiDB:ASPGLDRAFT_26402"/>
<protein>
    <submittedName>
        <fullName evidence="2">Uncharacterized protein</fullName>
    </submittedName>
</protein>
<dbReference type="EMBL" id="KV878899">
    <property type="protein sequence ID" value="OJJ83498.1"/>
    <property type="molecule type" value="Genomic_DNA"/>
</dbReference>
<name>A0A1L9VHU1_ASPGL</name>
<dbReference type="Proteomes" id="UP000184300">
    <property type="component" value="Unassembled WGS sequence"/>
</dbReference>
<dbReference type="AlphaFoldDB" id="A0A1L9VHU1"/>
<reference evidence="3" key="1">
    <citation type="journal article" date="2017" name="Genome Biol.">
        <title>Comparative genomics reveals high biological diversity and specific adaptations in the industrially and medically important fungal genus Aspergillus.</title>
        <authorList>
            <person name="de Vries R.P."/>
            <person name="Riley R."/>
            <person name="Wiebenga A."/>
            <person name="Aguilar-Osorio G."/>
            <person name="Amillis S."/>
            <person name="Uchima C.A."/>
            <person name="Anderluh G."/>
            <person name="Asadollahi M."/>
            <person name="Askin M."/>
            <person name="Barry K."/>
            <person name="Battaglia E."/>
            <person name="Bayram O."/>
            <person name="Benocci T."/>
            <person name="Braus-Stromeyer S.A."/>
            <person name="Caldana C."/>
            <person name="Canovas D."/>
            <person name="Cerqueira G.C."/>
            <person name="Chen F."/>
            <person name="Chen W."/>
            <person name="Choi C."/>
            <person name="Clum A."/>
            <person name="Dos Santos R.A."/>
            <person name="Damasio A.R."/>
            <person name="Diallinas G."/>
            <person name="Emri T."/>
            <person name="Fekete E."/>
            <person name="Flipphi M."/>
            <person name="Freyberg S."/>
            <person name="Gallo A."/>
            <person name="Gournas C."/>
            <person name="Habgood R."/>
            <person name="Hainaut M."/>
            <person name="Harispe M.L."/>
            <person name="Henrissat B."/>
            <person name="Hilden K.S."/>
            <person name="Hope R."/>
            <person name="Hossain A."/>
            <person name="Karabika E."/>
            <person name="Karaffa L."/>
            <person name="Karanyi Z."/>
            <person name="Krasevec N."/>
            <person name="Kuo A."/>
            <person name="Kusch H."/>
            <person name="LaButti K."/>
            <person name="Lagendijk E.L."/>
            <person name="Lapidus A."/>
            <person name="Levasseur A."/>
            <person name="Lindquist E."/>
            <person name="Lipzen A."/>
            <person name="Logrieco A.F."/>
            <person name="MacCabe A."/>
            <person name="Maekelae M.R."/>
            <person name="Malavazi I."/>
            <person name="Melin P."/>
            <person name="Meyer V."/>
            <person name="Mielnichuk N."/>
            <person name="Miskei M."/>
            <person name="Molnar A.P."/>
            <person name="Mule G."/>
            <person name="Ngan C.Y."/>
            <person name="Orejas M."/>
            <person name="Orosz E."/>
            <person name="Ouedraogo J.P."/>
            <person name="Overkamp K.M."/>
            <person name="Park H.-S."/>
            <person name="Perrone G."/>
            <person name="Piumi F."/>
            <person name="Punt P.J."/>
            <person name="Ram A.F."/>
            <person name="Ramon A."/>
            <person name="Rauscher S."/>
            <person name="Record E."/>
            <person name="Riano-Pachon D.M."/>
            <person name="Robert V."/>
            <person name="Roehrig J."/>
            <person name="Ruller R."/>
            <person name="Salamov A."/>
            <person name="Salih N.S."/>
            <person name="Samson R.A."/>
            <person name="Sandor E."/>
            <person name="Sanguinetti M."/>
            <person name="Schuetze T."/>
            <person name="Sepcic K."/>
            <person name="Shelest E."/>
            <person name="Sherlock G."/>
            <person name="Sophianopoulou V."/>
            <person name="Squina F.M."/>
            <person name="Sun H."/>
            <person name="Susca A."/>
            <person name="Todd R.B."/>
            <person name="Tsang A."/>
            <person name="Unkles S.E."/>
            <person name="van de Wiele N."/>
            <person name="van Rossen-Uffink D."/>
            <person name="Oliveira J.V."/>
            <person name="Vesth T.C."/>
            <person name="Visser J."/>
            <person name="Yu J.-H."/>
            <person name="Zhou M."/>
            <person name="Andersen M.R."/>
            <person name="Archer D.B."/>
            <person name="Baker S.E."/>
            <person name="Benoit I."/>
            <person name="Brakhage A.A."/>
            <person name="Braus G.H."/>
            <person name="Fischer R."/>
            <person name="Frisvad J.C."/>
            <person name="Goldman G.H."/>
            <person name="Houbraken J."/>
            <person name="Oakley B."/>
            <person name="Pocsi I."/>
            <person name="Scazzocchio C."/>
            <person name="Seiboth B."/>
            <person name="vanKuyk P.A."/>
            <person name="Wortman J."/>
            <person name="Dyer P.S."/>
            <person name="Grigoriev I.V."/>
        </authorList>
    </citation>
    <scope>NUCLEOTIDE SEQUENCE [LARGE SCALE GENOMIC DNA]</scope>
    <source>
        <strain evidence="3">CBS 516.65</strain>
    </source>
</reference>
<dbReference type="GeneID" id="34459817"/>
<proteinExistence type="predicted"/>
<organism evidence="2 3">
    <name type="scientific">Aspergillus glaucus CBS 516.65</name>
    <dbReference type="NCBI Taxonomy" id="1160497"/>
    <lineage>
        <taxon>Eukaryota</taxon>
        <taxon>Fungi</taxon>
        <taxon>Dikarya</taxon>
        <taxon>Ascomycota</taxon>
        <taxon>Pezizomycotina</taxon>
        <taxon>Eurotiomycetes</taxon>
        <taxon>Eurotiomycetidae</taxon>
        <taxon>Eurotiales</taxon>
        <taxon>Aspergillaceae</taxon>
        <taxon>Aspergillus</taxon>
        <taxon>Aspergillus subgen. Aspergillus</taxon>
    </lineage>
</organism>
<keyword evidence="3" id="KW-1185">Reference proteome</keyword>
<evidence type="ECO:0000256" key="1">
    <source>
        <dbReference type="SAM" id="MobiDB-lite"/>
    </source>
</evidence>
<feature type="compositionally biased region" description="Basic and acidic residues" evidence="1">
    <location>
        <begin position="163"/>
        <end position="199"/>
    </location>
</feature>
<evidence type="ECO:0000313" key="2">
    <source>
        <dbReference type="EMBL" id="OJJ83498.1"/>
    </source>
</evidence>